<feature type="signal peptide" evidence="3">
    <location>
        <begin position="1"/>
        <end position="26"/>
    </location>
</feature>
<dbReference type="Gene3D" id="3.40.50.1820">
    <property type="entry name" value="alpha/beta hydrolase"/>
    <property type="match status" value="1"/>
</dbReference>
<keyword evidence="3" id="KW-0732">Signal</keyword>
<feature type="compositionally biased region" description="Low complexity" evidence="4">
    <location>
        <begin position="85"/>
        <end position="94"/>
    </location>
</feature>
<protein>
    <recommendedName>
        <fullName evidence="3">Carboxylic ester hydrolase</fullName>
        <ecNumber evidence="3">3.1.1.-</ecNumber>
    </recommendedName>
</protein>
<dbReference type="EMBL" id="JBHUEY010000001">
    <property type="protein sequence ID" value="MFD1781937.1"/>
    <property type="molecule type" value="Genomic_DNA"/>
</dbReference>
<accession>A0ABW4MVD7</accession>
<name>A0ABW4MVD7_9CAUL</name>
<proteinExistence type="inferred from homology"/>
<organism evidence="6 7">
    <name type="scientific">Phenylobacterium terrae</name>
    <dbReference type="NCBI Taxonomy" id="2665495"/>
    <lineage>
        <taxon>Bacteria</taxon>
        <taxon>Pseudomonadati</taxon>
        <taxon>Pseudomonadota</taxon>
        <taxon>Alphaproteobacteria</taxon>
        <taxon>Caulobacterales</taxon>
        <taxon>Caulobacteraceae</taxon>
        <taxon>Phenylobacterium</taxon>
    </lineage>
</organism>
<evidence type="ECO:0000256" key="1">
    <source>
        <dbReference type="ARBA" id="ARBA00005964"/>
    </source>
</evidence>
<evidence type="ECO:0000313" key="7">
    <source>
        <dbReference type="Proteomes" id="UP001597237"/>
    </source>
</evidence>
<feature type="region of interest" description="Disordered" evidence="4">
    <location>
        <begin position="79"/>
        <end position="122"/>
    </location>
</feature>
<comment type="caution">
    <text evidence="6">The sequence shown here is derived from an EMBL/GenBank/DDBJ whole genome shotgun (WGS) entry which is preliminary data.</text>
</comment>
<dbReference type="EC" id="3.1.1.-" evidence="3"/>
<feature type="chain" id="PRO_5044957008" description="Carboxylic ester hydrolase" evidence="3">
    <location>
        <begin position="27"/>
        <end position="561"/>
    </location>
</feature>
<sequence>MTDLSLNRRWVLAGGLWVAAAGPSLAQDAPVVETTSGKVRGTTKDGVLVFKGVPYGESTAGANRFMPPKKKAPWTGVRDALTYGPTAPQAGAAPTRPPPAPGAARHPSPIGSDRPDPNPPPVNEDCLVLNVWTPATTGKRAVMFWMHGGGFSTGSGSSPWYEGVNIARKQDVVIVTVNHRLNVFGYCDLSAYGEQYAASGNVGMLDCVAALEWVRDNIERFGGDPSRVMIHGESGGGRKTSMMMAFTPAEGLFHRAAVQSGSALRMDGLALAREKARRVLEALNIAPADVGKLQDVPMADLQAAGRKASAGLGQFRPVVDGKLLPRHPFEPDAPEISKHIPMIIGTNRTEASVFMGADPAMDALDEAGLKAEIGKLVPAGEVEAVYALYKRLYPKSGNAEIAYMVSTDRGYFLDSTIQAERKAAQGGAPAYYYAFYRETPVQDGRYFVPHAEEIPFVFDTLGNAQRMVGPVTPEAQALADKMSAAWAGFAKTGKAEVPGGPAWPAYNAQTRPTMIFDEGSKLRVENDPRSEQRRTMLAFGSQQDRQSDLPAAGQRGGDEPG</sequence>
<dbReference type="InterPro" id="IPR050309">
    <property type="entry name" value="Type-B_Carboxylest/Lipase"/>
</dbReference>
<evidence type="ECO:0000313" key="6">
    <source>
        <dbReference type="EMBL" id="MFD1781937.1"/>
    </source>
</evidence>
<feature type="domain" description="Carboxylesterase type B" evidence="5">
    <location>
        <begin position="29"/>
        <end position="531"/>
    </location>
</feature>
<gene>
    <name evidence="6" type="ORF">ACFSC0_00890</name>
</gene>
<dbReference type="PRINTS" id="PR00878">
    <property type="entry name" value="CHOLNESTRASE"/>
</dbReference>
<dbReference type="SUPFAM" id="SSF53474">
    <property type="entry name" value="alpha/beta-Hydrolases"/>
    <property type="match status" value="1"/>
</dbReference>
<reference evidence="7" key="1">
    <citation type="journal article" date="2019" name="Int. J. Syst. Evol. Microbiol.">
        <title>The Global Catalogue of Microorganisms (GCM) 10K type strain sequencing project: providing services to taxonomists for standard genome sequencing and annotation.</title>
        <authorList>
            <consortium name="The Broad Institute Genomics Platform"/>
            <consortium name="The Broad Institute Genome Sequencing Center for Infectious Disease"/>
            <person name="Wu L."/>
            <person name="Ma J."/>
        </authorList>
    </citation>
    <scope>NUCLEOTIDE SEQUENCE [LARGE SCALE GENOMIC DNA]</scope>
    <source>
        <strain evidence="7">DFY28</strain>
    </source>
</reference>
<keyword evidence="7" id="KW-1185">Reference proteome</keyword>
<evidence type="ECO:0000256" key="2">
    <source>
        <dbReference type="ARBA" id="ARBA00022801"/>
    </source>
</evidence>
<dbReference type="PANTHER" id="PTHR11559">
    <property type="entry name" value="CARBOXYLESTERASE"/>
    <property type="match status" value="1"/>
</dbReference>
<dbReference type="Pfam" id="PF00135">
    <property type="entry name" value="COesterase"/>
    <property type="match status" value="1"/>
</dbReference>
<evidence type="ECO:0000256" key="4">
    <source>
        <dbReference type="SAM" id="MobiDB-lite"/>
    </source>
</evidence>
<dbReference type="Proteomes" id="UP001597237">
    <property type="component" value="Unassembled WGS sequence"/>
</dbReference>
<evidence type="ECO:0000256" key="3">
    <source>
        <dbReference type="RuleBase" id="RU361235"/>
    </source>
</evidence>
<dbReference type="PROSITE" id="PS00122">
    <property type="entry name" value="CARBOXYLESTERASE_B_1"/>
    <property type="match status" value="1"/>
</dbReference>
<keyword evidence="2 3" id="KW-0378">Hydrolase</keyword>
<feature type="compositionally biased region" description="Basic and acidic residues" evidence="4">
    <location>
        <begin position="518"/>
        <end position="534"/>
    </location>
</feature>
<comment type="similarity">
    <text evidence="1 3">Belongs to the type-B carboxylesterase/lipase family.</text>
</comment>
<feature type="region of interest" description="Disordered" evidence="4">
    <location>
        <begin position="517"/>
        <end position="561"/>
    </location>
</feature>
<evidence type="ECO:0000259" key="5">
    <source>
        <dbReference type="Pfam" id="PF00135"/>
    </source>
</evidence>
<dbReference type="InterPro" id="IPR029058">
    <property type="entry name" value="AB_hydrolase_fold"/>
</dbReference>
<dbReference type="InterPro" id="IPR000997">
    <property type="entry name" value="Cholinesterase"/>
</dbReference>
<dbReference type="RefSeq" id="WP_377281230.1">
    <property type="nucleotide sequence ID" value="NZ_JBHRSI010000003.1"/>
</dbReference>
<dbReference type="InterPro" id="IPR019826">
    <property type="entry name" value="Carboxylesterase_B_AS"/>
</dbReference>
<dbReference type="InterPro" id="IPR002018">
    <property type="entry name" value="CarbesteraseB"/>
</dbReference>